<accession>A0ABW0HST0</accession>
<comment type="caution">
    <text evidence="2">The sequence shown here is derived from an EMBL/GenBank/DDBJ whole genome shotgun (WGS) entry which is preliminary data.</text>
</comment>
<dbReference type="CDD" id="cd02440">
    <property type="entry name" value="AdoMet_MTases"/>
    <property type="match status" value="1"/>
</dbReference>
<dbReference type="Gene3D" id="3.40.50.150">
    <property type="entry name" value="Vaccinia Virus protein VP39"/>
    <property type="match status" value="1"/>
</dbReference>
<evidence type="ECO:0000313" key="2">
    <source>
        <dbReference type="EMBL" id="MFC5403246.1"/>
    </source>
</evidence>
<dbReference type="Proteomes" id="UP001596113">
    <property type="component" value="Unassembled WGS sequence"/>
</dbReference>
<evidence type="ECO:0000256" key="1">
    <source>
        <dbReference type="ARBA" id="ARBA00023115"/>
    </source>
</evidence>
<dbReference type="Pfam" id="PF01564">
    <property type="entry name" value="Spermine_synth"/>
    <property type="match status" value="1"/>
</dbReference>
<proteinExistence type="predicted"/>
<evidence type="ECO:0000313" key="3">
    <source>
        <dbReference type="Proteomes" id="UP001596113"/>
    </source>
</evidence>
<gene>
    <name evidence="2" type="ORF">ACFPOF_10950</name>
</gene>
<dbReference type="PANTHER" id="PTHR43317">
    <property type="entry name" value="THERMOSPERMINE SYNTHASE ACAULIS5"/>
    <property type="match status" value="1"/>
</dbReference>
<dbReference type="PANTHER" id="PTHR43317:SF1">
    <property type="entry name" value="THERMOSPERMINE SYNTHASE ACAULIS5"/>
    <property type="match status" value="1"/>
</dbReference>
<dbReference type="NCBIfam" id="NF037959">
    <property type="entry name" value="MFS_SpdSyn"/>
    <property type="match status" value="1"/>
</dbReference>
<sequence length="246" mass="27224">MRLVIKETTPYNEIGVYETSELYGEKGSYRILKFADEAVQGALDLNDPGRVVLAYQQAVIHLMQTNVPAAYSNIFLIGHGIGTIARHDPDVRFTVAEIDGQLLEISRCHFGYGMDNVRIGDGRSLLESEASETYDAIIVDAFTAEGTPSRFTTTAFFETVKEKLAAGGIVLLNLFGKRINDRLTAAIRSTLGEKFAHTQVFFRPTNAADDEGNLIIAGSDEQVAYKERQMAGFREIEIVEGHIIRD</sequence>
<dbReference type="SUPFAM" id="SSF53335">
    <property type="entry name" value="S-adenosyl-L-methionine-dependent methyltransferases"/>
    <property type="match status" value="1"/>
</dbReference>
<protein>
    <submittedName>
        <fullName evidence="2">Spermidine synthase</fullName>
    </submittedName>
</protein>
<dbReference type="InterPro" id="IPR029063">
    <property type="entry name" value="SAM-dependent_MTases_sf"/>
</dbReference>
<keyword evidence="1" id="KW-0620">Polyamine biosynthesis</keyword>
<dbReference type="RefSeq" id="WP_378132435.1">
    <property type="nucleotide sequence ID" value="NZ_JBHSMI010000023.1"/>
</dbReference>
<dbReference type="EMBL" id="JBHSMI010000023">
    <property type="protein sequence ID" value="MFC5403246.1"/>
    <property type="molecule type" value="Genomic_DNA"/>
</dbReference>
<organism evidence="2 3">
    <name type="scientific">Cohnella soli</name>
    <dbReference type="NCBI Taxonomy" id="425005"/>
    <lineage>
        <taxon>Bacteria</taxon>
        <taxon>Bacillati</taxon>
        <taxon>Bacillota</taxon>
        <taxon>Bacilli</taxon>
        <taxon>Bacillales</taxon>
        <taxon>Paenibacillaceae</taxon>
        <taxon>Cohnella</taxon>
    </lineage>
</organism>
<keyword evidence="3" id="KW-1185">Reference proteome</keyword>
<reference evidence="3" key="1">
    <citation type="journal article" date="2019" name="Int. J. Syst. Evol. Microbiol.">
        <title>The Global Catalogue of Microorganisms (GCM) 10K type strain sequencing project: providing services to taxonomists for standard genome sequencing and annotation.</title>
        <authorList>
            <consortium name="The Broad Institute Genomics Platform"/>
            <consortium name="The Broad Institute Genome Sequencing Center for Infectious Disease"/>
            <person name="Wu L."/>
            <person name="Ma J."/>
        </authorList>
    </citation>
    <scope>NUCLEOTIDE SEQUENCE [LARGE SCALE GENOMIC DNA]</scope>
    <source>
        <strain evidence="3">CGMCC 1.18575</strain>
    </source>
</reference>
<name>A0ABW0HST0_9BACL</name>